<sequence>MTYESDERKRKARERLNPDDPLRDLTDDPRDAARRRLERRLASRSGAQGEDGLSQARPDGAPHRAEPPAGRQRAVSRDASDGDLPASVDHADLLGEGADSRGHRSSRRPRSSSHSSRLASLLGGFISLPRPFIIGAGVVVLVLLFVLIGAVERSCSGPETATPVQTEPTQEASAEQEQAEPQVEQADLSRLPSSLSQDMADKLADMASTDERVAHIINTIGEALGDEGEAEQVKMLELAADDPEAIDFVAGMADHFPSDAGEAFDGEITKGEIPLLMQWDERWGYTTYCGSSFASAGCCPTSFSMVYMGLTGKTDMTPYDMGQLATKDGYAVDYQGTVGSFLIDEAPDLGLQCEPFYPDAGADVLTSYLQSGYVVICNVGAGDFTDGGHFFVITGVNDDGTLAINDPYSSVRSAQAWDVDTILNQTIALYAFKAA</sequence>
<feature type="compositionally biased region" description="Low complexity" evidence="1">
    <location>
        <begin position="165"/>
        <end position="186"/>
    </location>
</feature>
<accession>A0A3N0AYH8</accession>
<evidence type="ECO:0000259" key="3">
    <source>
        <dbReference type="Pfam" id="PF13529"/>
    </source>
</evidence>
<dbReference type="Proteomes" id="UP000269591">
    <property type="component" value="Unassembled WGS sequence"/>
</dbReference>
<reference evidence="5" key="1">
    <citation type="submission" date="2018-05" db="EMBL/GenBank/DDBJ databases">
        <title>Genome Sequencing of selected type strains of the family Eggerthellaceae.</title>
        <authorList>
            <person name="Danylec N."/>
            <person name="Stoll D.A."/>
            <person name="Doetsch A."/>
            <person name="Huch M."/>
        </authorList>
    </citation>
    <scope>NUCLEOTIDE SEQUENCE [LARGE SCALE GENOMIC DNA]</scope>
    <source>
        <strain evidence="5">DSM 24851</strain>
    </source>
</reference>
<dbReference type="OrthoDB" id="3186156at2"/>
<keyword evidence="2" id="KW-0812">Transmembrane</keyword>
<feature type="domain" description="Peptidase C39-like" evidence="3">
    <location>
        <begin position="272"/>
        <end position="408"/>
    </location>
</feature>
<dbReference type="Gene3D" id="3.90.70.10">
    <property type="entry name" value="Cysteine proteinases"/>
    <property type="match status" value="1"/>
</dbReference>
<keyword evidence="2" id="KW-0472">Membrane</keyword>
<dbReference type="EMBL" id="QIBX01000009">
    <property type="protein sequence ID" value="RNL39903.1"/>
    <property type="molecule type" value="Genomic_DNA"/>
</dbReference>
<feature type="compositionally biased region" description="Basic and acidic residues" evidence="1">
    <location>
        <begin position="1"/>
        <end position="41"/>
    </location>
</feature>
<dbReference type="RefSeq" id="WP_123208860.1">
    <property type="nucleotide sequence ID" value="NZ_JBHTHO010000040.1"/>
</dbReference>
<organism evidence="4 5">
    <name type="scientific">Slackia equolifaciens</name>
    <dbReference type="NCBI Taxonomy" id="498718"/>
    <lineage>
        <taxon>Bacteria</taxon>
        <taxon>Bacillati</taxon>
        <taxon>Actinomycetota</taxon>
        <taxon>Coriobacteriia</taxon>
        <taxon>Eggerthellales</taxon>
        <taxon>Eggerthellaceae</taxon>
        <taxon>Slackia</taxon>
    </lineage>
</organism>
<proteinExistence type="predicted"/>
<keyword evidence="2" id="KW-1133">Transmembrane helix</keyword>
<evidence type="ECO:0000256" key="1">
    <source>
        <dbReference type="SAM" id="MobiDB-lite"/>
    </source>
</evidence>
<evidence type="ECO:0000313" key="5">
    <source>
        <dbReference type="Proteomes" id="UP000269591"/>
    </source>
</evidence>
<evidence type="ECO:0000313" key="4">
    <source>
        <dbReference type="EMBL" id="RNL39903.1"/>
    </source>
</evidence>
<dbReference type="Pfam" id="PF13529">
    <property type="entry name" value="Peptidase_C39_2"/>
    <property type="match status" value="1"/>
</dbReference>
<protein>
    <recommendedName>
        <fullName evidence="3">Peptidase C39-like domain-containing protein</fullName>
    </recommendedName>
</protein>
<keyword evidence="5" id="KW-1185">Reference proteome</keyword>
<gene>
    <name evidence="4" type="ORF">DMP06_06080</name>
</gene>
<feature type="region of interest" description="Disordered" evidence="1">
    <location>
        <begin position="1"/>
        <end position="116"/>
    </location>
</feature>
<dbReference type="AlphaFoldDB" id="A0A3N0AYH8"/>
<name>A0A3N0AYH8_9ACTN</name>
<feature type="compositionally biased region" description="Basic and acidic residues" evidence="1">
    <location>
        <begin position="89"/>
        <end position="102"/>
    </location>
</feature>
<feature type="transmembrane region" description="Helical" evidence="2">
    <location>
        <begin position="132"/>
        <end position="151"/>
    </location>
</feature>
<comment type="caution">
    <text evidence="4">The sequence shown here is derived from an EMBL/GenBank/DDBJ whole genome shotgun (WGS) entry which is preliminary data.</text>
</comment>
<feature type="region of interest" description="Disordered" evidence="1">
    <location>
        <begin position="156"/>
        <end position="189"/>
    </location>
</feature>
<dbReference type="InterPro" id="IPR039564">
    <property type="entry name" value="Peptidase_C39-like"/>
</dbReference>
<evidence type="ECO:0000256" key="2">
    <source>
        <dbReference type="SAM" id="Phobius"/>
    </source>
</evidence>